<dbReference type="AlphaFoldDB" id="G4QJ82"/>
<dbReference type="STRING" id="1085623.GNIT_0806"/>
<keyword evidence="1" id="KW-0812">Transmembrane</keyword>
<protein>
    <submittedName>
        <fullName evidence="3">Phospholipid/glycerol acyltransferase</fullName>
    </submittedName>
</protein>
<dbReference type="SMART" id="SM00563">
    <property type="entry name" value="PlsC"/>
    <property type="match status" value="1"/>
</dbReference>
<reference evidence="3 4" key="1">
    <citation type="journal article" date="2011" name="J. Bacteriol.">
        <title>Complete genome sequence of seawater bacterium Glaciecola nitratireducens FR1064T.</title>
        <authorList>
            <person name="Bian F."/>
            <person name="Qin Q.L."/>
            <person name="Xie B.B."/>
            <person name="Shu Y.L."/>
            <person name="Zhang X.Y."/>
            <person name="Yu Y."/>
            <person name="Chen B."/>
            <person name="Chen X.L."/>
            <person name="Zhou B.C."/>
            <person name="Zhang Y.Z."/>
        </authorList>
    </citation>
    <scope>NUCLEOTIDE SEQUENCE [LARGE SCALE GENOMIC DNA]</scope>
    <source>
        <strain evidence="4">JCM 12485 / KCTC 12276 / FR1064</strain>
    </source>
</reference>
<dbReference type="NCBIfam" id="NF010621">
    <property type="entry name" value="PRK14014.1"/>
    <property type="match status" value="1"/>
</dbReference>
<evidence type="ECO:0000313" key="3">
    <source>
        <dbReference type="EMBL" id="AEP28950.1"/>
    </source>
</evidence>
<dbReference type="OrthoDB" id="319710at2"/>
<dbReference type="GO" id="GO:0016746">
    <property type="term" value="F:acyltransferase activity"/>
    <property type="evidence" value="ECO:0007669"/>
    <property type="project" value="UniProtKB-KW"/>
</dbReference>
<dbReference type="PANTHER" id="PTHR10983">
    <property type="entry name" value="1-ACYLGLYCEROL-3-PHOSPHATE ACYLTRANSFERASE-RELATED"/>
    <property type="match status" value="1"/>
</dbReference>
<name>G4QJ82_GLANF</name>
<feature type="transmembrane region" description="Helical" evidence="1">
    <location>
        <begin position="89"/>
        <end position="110"/>
    </location>
</feature>
<dbReference type="HOGENOM" id="CLU_054727_0_0_6"/>
<sequence length="299" mass="34629">MNSLKSYLIFPIHFVLQMTNLGLWGMLIFCFGIIRFMIPIKAISRMLLKLMHFFYFTFSVISVGMIKLFNNVNVEIKVDKELSKQEWYLIIANHISYLDIILLIRFCAKYTSPPKFFLKKELIWLPFVGIAAWALDMPFMRRYTQSFVKKNPHLKGKDIETTRQSCAKFIDSPTSVINFVEGTRFSPAKAEARNSPFSHLLRPKAGGIAFTLASMGEQFSSLLDITLAYPENSGHPMRDMLSGEMTHIVIDVSVHPLSDEVIGDYFNNPSFRESFQAWLNELWINKNQRMKEWMKGLKV</sequence>
<keyword evidence="3" id="KW-0012">Acyltransferase</keyword>
<dbReference type="SUPFAM" id="SSF69593">
    <property type="entry name" value="Glycerol-3-phosphate (1)-acyltransferase"/>
    <property type="match status" value="1"/>
</dbReference>
<accession>G4QJ82</accession>
<evidence type="ECO:0000256" key="1">
    <source>
        <dbReference type="SAM" id="Phobius"/>
    </source>
</evidence>
<feature type="transmembrane region" description="Helical" evidence="1">
    <location>
        <begin position="122"/>
        <end position="140"/>
    </location>
</feature>
<proteinExistence type="predicted"/>
<keyword evidence="1" id="KW-0472">Membrane</keyword>
<evidence type="ECO:0000313" key="4">
    <source>
        <dbReference type="Proteomes" id="UP000009282"/>
    </source>
</evidence>
<feature type="domain" description="Phospholipid/glycerol acyltransferase" evidence="2">
    <location>
        <begin position="88"/>
        <end position="230"/>
    </location>
</feature>
<organism evidence="3 4">
    <name type="scientific">Glaciecola nitratireducens (strain JCM 12485 / KCTC 12276 / FR1064)</name>
    <dbReference type="NCBI Taxonomy" id="1085623"/>
    <lineage>
        <taxon>Bacteria</taxon>
        <taxon>Pseudomonadati</taxon>
        <taxon>Pseudomonadota</taxon>
        <taxon>Gammaproteobacteria</taxon>
        <taxon>Alteromonadales</taxon>
        <taxon>Alteromonadaceae</taxon>
        <taxon>Brumicola</taxon>
    </lineage>
</organism>
<keyword evidence="3" id="KW-0808">Transferase</keyword>
<feature type="transmembrane region" description="Helical" evidence="1">
    <location>
        <begin position="12"/>
        <end position="38"/>
    </location>
</feature>
<dbReference type="eggNOG" id="COG0204">
    <property type="taxonomic scope" value="Bacteria"/>
</dbReference>
<keyword evidence="1" id="KW-1133">Transmembrane helix</keyword>
<dbReference type="Pfam" id="PF01553">
    <property type="entry name" value="Acyltransferase"/>
    <property type="match status" value="1"/>
</dbReference>
<dbReference type="RefSeq" id="WP_014107825.1">
    <property type="nucleotide sequence ID" value="NC_016041.1"/>
</dbReference>
<dbReference type="PANTHER" id="PTHR10983:SF16">
    <property type="entry name" value="LYSOCARDIOLIPIN ACYLTRANSFERASE 1"/>
    <property type="match status" value="1"/>
</dbReference>
<dbReference type="InterPro" id="IPR002123">
    <property type="entry name" value="Plipid/glycerol_acylTrfase"/>
</dbReference>
<evidence type="ECO:0000259" key="2">
    <source>
        <dbReference type="SMART" id="SM00563"/>
    </source>
</evidence>
<dbReference type="Proteomes" id="UP000009282">
    <property type="component" value="Chromosome"/>
</dbReference>
<dbReference type="CDD" id="cd07990">
    <property type="entry name" value="LPLAT_LCLAT1-like"/>
    <property type="match status" value="1"/>
</dbReference>
<dbReference type="EMBL" id="CP003060">
    <property type="protein sequence ID" value="AEP28950.1"/>
    <property type="molecule type" value="Genomic_DNA"/>
</dbReference>
<feature type="transmembrane region" description="Helical" evidence="1">
    <location>
        <begin position="50"/>
        <end position="69"/>
    </location>
</feature>
<dbReference type="KEGG" id="gni:GNIT_0806"/>
<keyword evidence="4" id="KW-1185">Reference proteome</keyword>
<gene>
    <name evidence="3" type="ordered locus">GNIT_0806</name>
</gene>